<sequence>MIAEELSYNVEDLRRQFEDKVSKLNSQQRLAYDEIIDSVYTDKGKSFFIDGPGGTGKTFLWQVICMKLRSEQKIVLCVASSGIAALLMDGGRTAHSRFHIPVDLDGRSTCNIQQGTELAELVQRTSLIIWDEVVMSHKHCVEAVDKTLRDILRPRFQNSQDKPFGGLTIVFGGDF</sequence>
<protein>
    <recommendedName>
        <fullName evidence="1">ATP-dependent DNA helicase</fullName>
        <ecNumber evidence="1">5.6.2.3</ecNumber>
    </recommendedName>
</protein>
<dbReference type="AlphaFoldDB" id="A0AAV2E9N9"/>
<keyword evidence="1" id="KW-0067">ATP-binding</keyword>
<keyword evidence="1" id="KW-0234">DNA repair</keyword>
<dbReference type="GO" id="GO:0000723">
    <property type="term" value="P:telomere maintenance"/>
    <property type="evidence" value="ECO:0007669"/>
    <property type="project" value="InterPro"/>
</dbReference>
<comment type="similarity">
    <text evidence="1">Belongs to the helicase family.</text>
</comment>
<gene>
    <name evidence="3" type="ORF">LTRI10_LOCUS23561</name>
</gene>
<dbReference type="Pfam" id="PF05970">
    <property type="entry name" value="PIF1"/>
    <property type="match status" value="1"/>
</dbReference>
<accession>A0AAV2E9N9</accession>
<keyword evidence="4" id="KW-1185">Reference proteome</keyword>
<evidence type="ECO:0000313" key="3">
    <source>
        <dbReference type="EMBL" id="CAL1382225.1"/>
    </source>
</evidence>
<dbReference type="EMBL" id="OZ034817">
    <property type="protein sequence ID" value="CAL1382225.1"/>
    <property type="molecule type" value="Genomic_DNA"/>
</dbReference>
<dbReference type="GO" id="GO:0005524">
    <property type="term" value="F:ATP binding"/>
    <property type="evidence" value="ECO:0007669"/>
    <property type="project" value="UniProtKB-KW"/>
</dbReference>
<dbReference type="PANTHER" id="PTHR10492:SF57">
    <property type="entry name" value="ATP-DEPENDENT DNA HELICASE"/>
    <property type="match status" value="1"/>
</dbReference>
<evidence type="ECO:0000259" key="2">
    <source>
        <dbReference type="Pfam" id="PF05970"/>
    </source>
</evidence>
<dbReference type="InterPro" id="IPR027417">
    <property type="entry name" value="P-loop_NTPase"/>
</dbReference>
<keyword evidence="1" id="KW-0378">Hydrolase</keyword>
<reference evidence="3 4" key="1">
    <citation type="submission" date="2024-04" db="EMBL/GenBank/DDBJ databases">
        <authorList>
            <person name="Fracassetti M."/>
        </authorList>
    </citation>
    <scope>NUCLEOTIDE SEQUENCE [LARGE SCALE GENOMIC DNA]</scope>
</reference>
<keyword evidence="1" id="KW-0547">Nucleotide-binding</keyword>
<dbReference type="Proteomes" id="UP001497516">
    <property type="component" value="Chromosome 4"/>
</dbReference>
<dbReference type="InterPro" id="IPR010285">
    <property type="entry name" value="DNA_helicase_pif1-like_DEAD"/>
</dbReference>
<organism evidence="3 4">
    <name type="scientific">Linum trigynum</name>
    <dbReference type="NCBI Taxonomy" id="586398"/>
    <lineage>
        <taxon>Eukaryota</taxon>
        <taxon>Viridiplantae</taxon>
        <taxon>Streptophyta</taxon>
        <taxon>Embryophyta</taxon>
        <taxon>Tracheophyta</taxon>
        <taxon>Spermatophyta</taxon>
        <taxon>Magnoliopsida</taxon>
        <taxon>eudicotyledons</taxon>
        <taxon>Gunneridae</taxon>
        <taxon>Pentapetalae</taxon>
        <taxon>rosids</taxon>
        <taxon>fabids</taxon>
        <taxon>Malpighiales</taxon>
        <taxon>Linaceae</taxon>
        <taxon>Linum</taxon>
    </lineage>
</organism>
<keyword evidence="1" id="KW-0227">DNA damage</keyword>
<comment type="cofactor">
    <cofactor evidence="1">
        <name>Mg(2+)</name>
        <dbReference type="ChEBI" id="CHEBI:18420"/>
    </cofactor>
</comment>
<feature type="domain" description="DNA helicase Pif1-like DEAD-box helicase" evidence="2">
    <location>
        <begin position="23"/>
        <end position="175"/>
    </location>
</feature>
<keyword evidence="1" id="KW-0233">DNA recombination</keyword>
<dbReference type="GO" id="GO:0043139">
    <property type="term" value="F:5'-3' DNA helicase activity"/>
    <property type="evidence" value="ECO:0007669"/>
    <property type="project" value="UniProtKB-EC"/>
</dbReference>
<evidence type="ECO:0000313" key="4">
    <source>
        <dbReference type="Proteomes" id="UP001497516"/>
    </source>
</evidence>
<dbReference type="GO" id="GO:0016787">
    <property type="term" value="F:hydrolase activity"/>
    <property type="evidence" value="ECO:0007669"/>
    <property type="project" value="UniProtKB-KW"/>
</dbReference>
<proteinExistence type="inferred from homology"/>
<dbReference type="Gene3D" id="3.40.50.300">
    <property type="entry name" value="P-loop containing nucleotide triphosphate hydrolases"/>
    <property type="match status" value="1"/>
</dbReference>
<dbReference type="PANTHER" id="PTHR10492">
    <property type="match status" value="1"/>
</dbReference>
<dbReference type="GO" id="GO:0006281">
    <property type="term" value="P:DNA repair"/>
    <property type="evidence" value="ECO:0007669"/>
    <property type="project" value="UniProtKB-KW"/>
</dbReference>
<keyword evidence="1" id="KW-0347">Helicase</keyword>
<dbReference type="SUPFAM" id="SSF52540">
    <property type="entry name" value="P-loop containing nucleoside triphosphate hydrolases"/>
    <property type="match status" value="1"/>
</dbReference>
<dbReference type="EC" id="5.6.2.3" evidence="1"/>
<name>A0AAV2E9N9_9ROSI</name>
<comment type="catalytic activity">
    <reaction evidence="1">
        <text>ATP + H2O = ADP + phosphate + H(+)</text>
        <dbReference type="Rhea" id="RHEA:13065"/>
        <dbReference type="ChEBI" id="CHEBI:15377"/>
        <dbReference type="ChEBI" id="CHEBI:15378"/>
        <dbReference type="ChEBI" id="CHEBI:30616"/>
        <dbReference type="ChEBI" id="CHEBI:43474"/>
        <dbReference type="ChEBI" id="CHEBI:456216"/>
        <dbReference type="EC" id="5.6.2.3"/>
    </reaction>
</comment>
<evidence type="ECO:0000256" key="1">
    <source>
        <dbReference type="RuleBase" id="RU363044"/>
    </source>
</evidence>
<dbReference type="GO" id="GO:0006310">
    <property type="term" value="P:DNA recombination"/>
    <property type="evidence" value="ECO:0007669"/>
    <property type="project" value="UniProtKB-KW"/>
</dbReference>